<dbReference type="InterPro" id="IPR025240">
    <property type="entry name" value="DUF4189"/>
</dbReference>
<dbReference type="AlphaFoldDB" id="A0A6I3KKW7"/>
<name>A0A6I3KKW7_9HYPH</name>
<evidence type="ECO:0000313" key="2">
    <source>
        <dbReference type="EMBL" id="MTD94580.1"/>
    </source>
</evidence>
<dbReference type="Proteomes" id="UP000440694">
    <property type="component" value="Unassembled WGS sequence"/>
</dbReference>
<organism evidence="2 3">
    <name type="scientific">Hyphomicrobium album</name>
    <dbReference type="NCBI Taxonomy" id="2665159"/>
    <lineage>
        <taxon>Bacteria</taxon>
        <taxon>Pseudomonadati</taxon>
        <taxon>Pseudomonadota</taxon>
        <taxon>Alphaproteobacteria</taxon>
        <taxon>Hyphomicrobiales</taxon>
        <taxon>Hyphomicrobiaceae</taxon>
        <taxon>Hyphomicrobium</taxon>
    </lineage>
</organism>
<feature type="domain" description="DUF4189" evidence="1">
    <location>
        <begin position="53"/>
        <end position="153"/>
    </location>
</feature>
<dbReference type="Pfam" id="PF13827">
    <property type="entry name" value="DUF4189"/>
    <property type="match status" value="1"/>
</dbReference>
<proteinExistence type="predicted"/>
<protein>
    <submittedName>
        <fullName evidence="2">DUF4189 domain-containing protein</fullName>
    </submittedName>
</protein>
<accession>A0A6I3KKW7</accession>
<reference evidence="2 3" key="1">
    <citation type="submission" date="2019-11" db="EMBL/GenBank/DDBJ databases">
        <title>Identification of a novel strain.</title>
        <authorList>
            <person name="Xu Q."/>
            <person name="Wang G."/>
        </authorList>
    </citation>
    <scope>NUCLEOTIDE SEQUENCE [LARGE SCALE GENOMIC DNA]</scope>
    <source>
        <strain evidence="3">xq</strain>
    </source>
</reference>
<evidence type="ECO:0000259" key="1">
    <source>
        <dbReference type="Pfam" id="PF13827"/>
    </source>
</evidence>
<dbReference type="RefSeq" id="WP_154738987.1">
    <property type="nucleotide sequence ID" value="NZ_WMBQ01000001.1"/>
</dbReference>
<gene>
    <name evidence="2" type="ORF">GIW81_09580</name>
</gene>
<evidence type="ECO:0000313" key="3">
    <source>
        <dbReference type="Proteomes" id="UP000440694"/>
    </source>
</evidence>
<keyword evidence="3" id="KW-1185">Reference proteome</keyword>
<comment type="caution">
    <text evidence="2">The sequence shown here is derived from an EMBL/GenBank/DDBJ whole genome shotgun (WGS) entry which is preliminary data.</text>
</comment>
<sequence>MLLIRTLVAVLLSIIAAALLPLPGFEVDARAQDPAPPQVSISPATEPEKTPEFGAIAFAPDGSFFSVWKIGSRLEAEEKVRSECAAIGRGTCEAVSFRGEVCAAIASGQIAKQRKITYSGGGLTPGDAERLALGRCNADRRARGTCQLRTTVCGDGRLDSTTARAP</sequence>
<dbReference type="EMBL" id="WMBQ01000001">
    <property type="protein sequence ID" value="MTD94580.1"/>
    <property type="molecule type" value="Genomic_DNA"/>
</dbReference>